<dbReference type="Proteomes" id="UP000247586">
    <property type="component" value="Chromosome"/>
</dbReference>
<comment type="subcellular location">
    <subcellularLocation>
        <location evidence="1">Membrane</location>
        <topology evidence="1">Multi-pass membrane protein</topology>
    </subcellularLocation>
</comment>
<evidence type="ECO:0000313" key="8">
    <source>
        <dbReference type="Proteomes" id="UP000247586"/>
    </source>
</evidence>
<feature type="transmembrane region" description="Helical" evidence="5">
    <location>
        <begin position="186"/>
        <end position="207"/>
    </location>
</feature>
<keyword evidence="2 5" id="KW-0812">Transmembrane</keyword>
<proteinExistence type="predicted"/>
<feature type="transmembrane region" description="Helical" evidence="5">
    <location>
        <begin position="277"/>
        <end position="301"/>
    </location>
</feature>
<keyword evidence="4 5" id="KW-0472">Membrane</keyword>
<dbReference type="AlphaFoldDB" id="A0A2U9IS30"/>
<dbReference type="Pfam" id="PF12698">
    <property type="entry name" value="ABC2_membrane_3"/>
    <property type="match status" value="1"/>
</dbReference>
<feature type="transmembrane region" description="Helical" evidence="5">
    <location>
        <begin position="248"/>
        <end position="270"/>
    </location>
</feature>
<keyword evidence="8" id="KW-1185">Reference proteome</keyword>
<evidence type="ECO:0000313" key="7">
    <source>
        <dbReference type="EMBL" id="AWR98797.1"/>
    </source>
</evidence>
<evidence type="ECO:0000259" key="6">
    <source>
        <dbReference type="Pfam" id="PF12698"/>
    </source>
</evidence>
<keyword evidence="3 5" id="KW-1133">Transmembrane helix</keyword>
<evidence type="ECO:0000256" key="1">
    <source>
        <dbReference type="ARBA" id="ARBA00004141"/>
    </source>
</evidence>
<dbReference type="GO" id="GO:0140359">
    <property type="term" value="F:ABC-type transporter activity"/>
    <property type="evidence" value="ECO:0007669"/>
    <property type="project" value="InterPro"/>
</dbReference>
<reference evidence="7 8" key="1">
    <citation type="submission" date="2018-05" db="EMBL/GenBank/DDBJ databases">
        <title>Complete Genome Sequences of Extremely Thermoacidophilic, Metal-Mobilizing Type-Strain Members of the Archaeal Family Sulfolobaceae: Acidianus brierleyi DSM-1651T, Acidianus sulfidivorans DSM-18786T, Metallosphaera hakonensis DSM-7519T, and Metallosphaera prunae DSM-10039T.</title>
        <authorList>
            <person name="Counts J.A."/>
            <person name="Kelly R.M."/>
        </authorList>
    </citation>
    <scope>NUCLEOTIDE SEQUENCE [LARGE SCALE GENOMIC DNA]</scope>
    <source>
        <strain evidence="7 8">HO1-1</strain>
    </source>
</reference>
<dbReference type="PANTHER" id="PTHR43471:SF3">
    <property type="entry name" value="ABC TRANSPORTER PERMEASE PROTEIN NATB"/>
    <property type="match status" value="1"/>
</dbReference>
<gene>
    <name evidence="7" type="ORF">DFR87_02820</name>
</gene>
<reference evidence="8" key="2">
    <citation type="submission" date="2020-03" db="EMBL/GenBank/DDBJ databases">
        <title>Complete Genome Sequences of Extremely Thermoacidophilic, Metal-Mobilizing Type-Strain Members of the Archaeal Family Sulfolobaceae: Acidianus brierleyi DSM-1651T, Acidianus sulfidivorans DSM-18786T, Metallosphaera hakonensis DSM-7519T, and Metallosphaera prunae DSM-10039T.</title>
        <authorList>
            <person name="Counts J.A."/>
            <person name="Kelly R.M."/>
        </authorList>
    </citation>
    <scope>NUCLEOTIDE SEQUENCE [LARGE SCALE GENOMIC DNA]</scope>
    <source>
        <strain evidence="8">HO1-1</strain>
    </source>
</reference>
<feature type="transmembrane region" description="Helical" evidence="5">
    <location>
        <begin position="336"/>
        <end position="357"/>
    </location>
</feature>
<protein>
    <submittedName>
        <fullName evidence="7">ABC transporter permease</fullName>
    </submittedName>
</protein>
<evidence type="ECO:0000256" key="3">
    <source>
        <dbReference type="ARBA" id="ARBA00022989"/>
    </source>
</evidence>
<feature type="transmembrane region" description="Helical" evidence="5">
    <location>
        <begin position="21"/>
        <end position="41"/>
    </location>
</feature>
<feature type="transmembrane region" description="Helical" evidence="5">
    <location>
        <begin position="307"/>
        <end position="329"/>
    </location>
</feature>
<organism evidence="7 8">
    <name type="scientific">Metallosphaera hakonensis JCM 8857 = DSM 7519</name>
    <dbReference type="NCBI Taxonomy" id="1293036"/>
    <lineage>
        <taxon>Archaea</taxon>
        <taxon>Thermoproteota</taxon>
        <taxon>Thermoprotei</taxon>
        <taxon>Sulfolobales</taxon>
        <taxon>Sulfolobaceae</taxon>
        <taxon>Metallosphaera</taxon>
    </lineage>
</organism>
<reference evidence="8" key="3">
    <citation type="submission" date="2020-03" db="EMBL/GenBank/DDBJ databases">
        <title>Sequencing and Assembly of Multiple Reported Metal-Biooxidizing Members of the Extremely Thermoacidophilic Archaeal Family Sulfolobaceae.</title>
        <authorList>
            <person name="Counts J.A."/>
            <person name="Kelly R.M."/>
        </authorList>
    </citation>
    <scope>NUCLEOTIDE SEQUENCE [LARGE SCALE GENOMIC DNA]</scope>
    <source>
        <strain evidence="8">HO1-1</strain>
    </source>
</reference>
<dbReference type="KEGG" id="mhk:DFR87_02820"/>
<evidence type="ECO:0000256" key="5">
    <source>
        <dbReference type="SAM" id="Phobius"/>
    </source>
</evidence>
<sequence>MYDLLRKEWIDLSRDRKILAVSILLPLLLLPLIGVIIYASVTSQPPTVGIVNNDSLNMPYVKDLENYVKSHGGIVYLNNFSAVPDVEVIFPSSFASNISNIDRIATVREIVLISSQNSAQTIVNDGLYQILYNVSLSRISLLENRSHINVSPVTVREPLQVELGYIKPSKQVTSSSVDRLGQLARVISLILFPAATPVIFFLTDGILGEKERKTLESLLASPIAPIEFISAKLIISMALGALSSLGDLIGLVIFSIFAPFVVGGSAGVTASFSISVVVAYLLMILLTASISLMLLVIIGGSPRNVQIINFLITGFGMLASFSALILNFGSLGSLSFILAIPYVQIVGGLLDGVFGLTNQMIELYVGTLAASILLLIISSRILNPERLLLR</sequence>
<dbReference type="InterPro" id="IPR013525">
    <property type="entry name" value="ABC2_TM"/>
</dbReference>
<dbReference type="OrthoDB" id="37107at2157"/>
<feature type="transmembrane region" description="Helical" evidence="5">
    <location>
        <begin position="219"/>
        <end position="242"/>
    </location>
</feature>
<dbReference type="STRING" id="1293036.GCA_001315825_02449"/>
<feature type="domain" description="ABC-2 type transporter transmembrane" evidence="6">
    <location>
        <begin position="17"/>
        <end position="377"/>
    </location>
</feature>
<dbReference type="GO" id="GO:0016020">
    <property type="term" value="C:membrane"/>
    <property type="evidence" value="ECO:0007669"/>
    <property type="project" value="UniProtKB-SubCell"/>
</dbReference>
<evidence type="ECO:0000256" key="4">
    <source>
        <dbReference type="ARBA" id="ARBA00023136"/>
    </source>
</evidence>
<dbReference type="PANTHER" id="PTHR43471">
    <property type="entry name" value="ABC TRANSPORTER PERMEASE"/>
    <property type="match status" value="1"/>
</dbReference>
<evidence type="ECO:0000256" key="2">
    <source>
        <dbReference type="ARBA" id="ARBA00022692"/>
    </source>
</evidence>
<name>A0A2U9IS30_9CREN</name>
<accession>A0A2U9IS30</accession>
<feature type="transmembrane region" description="Helical" evidence="5">
    <location>
        <begin position="363"/>
        <end position="382"/>
    </location>
</feature>
<dbReference type="EMBL" id="CP029287">
    <property type="protein sequence ID" value="AWR98797.1"/>
    <property type="molecule type" value="Genomic_DNA"/>
</dbReference>